<evidence type="ECO:0000256" key="9">
    <source>
        <dbReference type="PROSITE-ProRule" id="PRU00357"/>
    </source>
</evidence>
<evidence type="ECO:0000259" key="12">
    <source>
        <dbReference type="PROSITE" id="PS51017"/>
    </source>
</evidence>
<dbReference type="GO" id="GO:0009736">
    <property type="term" value="P:cytokinin-activated signaling pathway"/>
    <property type="evidence" value="ECO:0007669"/>
    <property type="project" value="InterPro"/>
</dbReference>
<feature type="compositionally biased region" description="Basic and acidic residues" evidence="10">
    <location>
        <begin position="34"/>
        <end position="43"/>
    </location>
</feature>
<feature type="compositionally biased region" description="Polar residues" evidence="10">
    <location>
        <begin position="485"/>
        <end position="500"/>
    </location>
</feature>
<dbReference type="InterPro" id="IPR010402">
    <property type="entry name" value="CCT_domain"/>
</dbReference>
<evidence type="ECO:0000256" key="6">
    <source>
        <dbReference type="ARBA" id="ARBA00023163"/>
    </source>
</evidence>
<evidence type="ECO:0000256" key="3">
    <source>
        <dbReference type="ARBA" id="ARBA00023012"/>
    </source>
</evidence>
<keyword evidence="6" id="KW-0804">Transcription</keyword>
<reference evidence="13" key="1">
    <citation type="submission" date="2022-08" db="EMBL/GenBank/DDBJ databases">
        <authorList>
            <person name="Gutierrez-Valencia J."/>
        </authorList>
    </citation>
    <scope>NUCLEOTIDE SEQUENCE</scope>
</reference>
<comment type="caution">
    <text evidence="13">The sequence shown here is derived from an EMBL/GenBank/DDBJ whole genome shotgun (WGS) entry which is preliminary data.</text>
</comment>
<dbReference type="GO" id="GO:0005634">
    <property type="term" value="C:nucleus"/>
    <property type="evidence" value="ECO:0007669"/>
    <property type="project" value="UniProtKB-SubCell"/>
</dbReference>
<keyword evidence="4" id="KW-0805">Transcription regulation</keyword>
<gene>
    <name evidence="13" type="ORF">LITE_LOCUS9601</name>
</gene>
<evidence type="ECO:0000256" key="4">
    <source>
        <dbReference type="ARBA" id="ARBA00023015"/>
    </source>
</evidence>
<dbReference type="Pfam" id="PF06203">
    <property type="entry name" value="CCT"/>
    <property type="match status" value="1"/>
</dbReference>
<dbReference type="Proteomes" id="UP001154282">
    <property type="component" value="Unassembled WGS sequence"/>
</dbReference>
<evidence type="ECO:0000256" key="5">
    <source>
        <dbReference type="ARBA" id="ARBA00023108"/>
    </source>
</evidence>
<dbReference type="InterPro" id="IPR045279">
    <property type="entry name" value="ARR-like"/>
</dbReference>
<evidence type="ECO:0000256" key="1">
    <source>
        <dbReference type="ARBA" id="ARBA00004123"/>
    </source>
</evidence>
<evidence type="ECO:0000256" key="7">
    <source>
        <dbReference type="ARBA" id="ARBA00023242"/>
    </source>
</evidence>
<dbReference type="SUPFAM" id="SSF52172">
    <property type="entry name" value="CheY-like"/>
    <property type="match status" value="1"/>
</dbReference>
<feature type="compositionally biased region" description="Polar residues" evidence="10">
    <location>
        <begin position="535"/>
        <end position="547"/>
    </location>
</feature>
<keyword evidence="3" id="KW-0902">Two-component regulatory system</keyword>
<organism evidence="13 14">
    <name type="scientific">Linum tenue</name>
    <dbReference type="NCBI Taxonomy" id="586396"/>
    <lineage>
        <taxon>Eukaryota</taxon>
        <taxon>Viridiplantae</taxon>
        <taxon>Streptophyta</taxon>
        <taxon>Embryophyta</taxon>
        <taxon>Tracheophyta</taxon>
        <taxon>Spermatophyta</taxon>
        <taxon>Magnoliopsida</taxon>
        <taxon>eudicotyledons</taxon>
        <taxon>Gunneridae</taxon>
        <taxon>Pentapetalae</taxon>
        <taxon>rosids</taxon>
        <taxon>fabids</taxon>
        <taxon>Malpighiales</taxon>
        <taxon>Linaceae</taxon>
        <taxon>Linum</taxon>
    </lineage>
</organism>
<comment type="caution">
    <text evidence="8">Lacks conserved residue(s) required for the propagation of feature annotation.</text>
</comment>
<dbReference type="GO" id="GO:0048511">
    <property type="term" value="P:rhythmic process"/>
    <property type="evidence" value="ECO:0007669"/>
    <property type="project" value="UniProtKB-KW"/>
</dbReference>
<dbReference type="CDD" id="cd17582">
    <property type="entry name" value="psREC_PRR"/>
    <property type="match status" value="1"/>
</dbReference>
<dbReference type="PROSITE" id="PS51017">
    <property type="entry name" value="CCT"/>
    <property type="match status" value="1"/>
</dbReference>
<proteinExistence type="inferred from homology"/>
<evidence type="ECO:0000313" key="13">
    <source>
        <dbReference type="EMBL" id="CAI0397594.1"/>
    </source>
</evidence>
<dbReference type="AlphaFoldDB" id="A0AAV0IKE6"/>
<protein>
    <submittedName>
        <fullName evidence="13">Uncharacterized protein</fullName>
    </submittedName>
</protein>
<evidence type="ECO:0000313" key="14">
    <source>
        <dbReference type="Proteomes" id="UP001154282"/>
    </source>
</evidence>
<feature type="region of interest" description="Disordered" evidence="10">
    <location>
        <begin position="396"/>
        <end position="418"/>
    </location>
</feature>
<dbReference type="PROSITE" id="PS50110">
    <property type="entry name" value="RESPONSE_REGULATORY"/>
    <property type="match status" value="1"/>
</dbReference>
<keyword evidence="7 9" id="KW-0539">Nucleus</keyword>
<name>A0AAV0IKE6_9ROSI</name>
<comment type="subcellular location">
    <subcellularLocation>
        <location evidence="1 9">Nucleus</location>
    </subcellularLocation>
</comment>
<evidence type="ECO:0000256" key="10">
    <source>
        <dbReference type="SAM" id="MobiDB-lite"/>
    </source>
</evidence>
<feature type="compositionally biased region" description="Basic and acidic residues" evidence="10">
    <location>
        <begin position="501"/>
        <end position="517"/>
    </location>
</feature>
<dbReference type="InterPro" id="IPR011006">
    <property type="entry name" value="CheY-like_superfamily"/>
</dbReference>
<evidence type="ECO:0000256" key="2">
    <source>
        <dbReference type="ARBA" id="ARBA00010330"/>
    </source>
</evidence>
<accession>A0AAV0IKE6</accession>
<sequence>MAQRRSRKETDRTEESATSTSWSGGGGGGEEGEVVLKKQRMEENGEGEIVEVESESEGGCDRRSNDSAVGWEKKLSPMVLRVLLVESDDSTRQIISALLRKCGFRVAAVPNGLKAWEVLKGKPNEIDLILTEVDLPAVSGYALLSLIMDHEICKNIPVIMMSTEDSIHTVYKCMMKGAADYLIKPIRRNELGNLWQHVWRRQKLLGREIGMKDNDAVQDKLEPACENKAASKCSSGDGAFSQRNKECAEKGSDTQQSSCTVLDVDAVGSEEDQPAAACEDVDGIRLDNVVGNEDMDSEACAGNVTGEEIDFMGAAPMHISSTHMKSEFDTYGRLDLSLRSSFRGGFEIQPAEGKNSLGHSNASSFTRYTGKQLYLQHSESATVSNPKELAADLDRNCSGITDTDGPSPGRSISPPDVQVTEPATENAIHQQNVLRTQDLVCGMRKHDIKDHSFSSMFPPFQREQSVDDASPPQSPCSPNRLETPVKSSQASDSTNETPQNQDKRSGSSEEDQGHTAKPDQSSSSSLCDGGGGASHTNSMGGYGSTCGSNSDVDQGAMIKAETEGNNNEGGGAGSFTHVKSSTRSVQREAALAKFRLKRKERCFDKKVRYESRKMLAEQRPRVKGQFVRRVPTAPPRLEVEQ</sequence>
<feature type="compositionally biased region" description="Acidic residues" evidence="10">
    <location>
        <begin position="44"/>
        <end position="58"/>
    </location>
</feature>
<dbReference type="SMART" id="SM00448">
    <property type="entry name" value="REC"/>
    <property type="match status" value="1"/>
</dbReference>
<dbReference type="PANTHER" id="PTHR43874">
    <property type="entry name" value="TWO-COMPONENT RESPONSE REGULATOR"/>
    <property type="match status" value="1"/>
</dbReference>
<comment type="similarity">
    <text evidence="2">Belongs to the ARR-like family.</text>
</comment>
<feature type="domain" description="CCT" evidence="12">
    <location>
        <begin position="587"/>
        <end position="629"/>
    </location>
</feature>
<dbReference type="Pfam" id="PF00072">
    <property type="entry name" value="Response_reg"/>
    <property type="match status" value="1"/>
</dbReference>
<evidence type="ECO:0000256" key="8">
    <source>
        <dbReference type="PROSITE-ProRule" id="PRU00169"/>
    </source>
</evidence>
<dbReference type="Gene3D" id="3.40.50.2300">
    <property type="match status" value="1"/>
</dbReference>
<feature type="region of interest" description="Disordered" evidence="10">
    <location>
        <begin position="562"/>
        <end position="584"/>
    </location>
</feature>
<keyword evidence="14" id="KW-1185">Reference proteome</keyword>
<dbReference type="GO" id="GO:0000160">
    <property type="term" value="P:phosphorelay signal transduction system"/>
    <property type="evidence" value="ECO:0007669"/>
    <property type="project" value="UniProtKB-KW"/>
</dbReference>
<dbReference type="PANTHER" id="PTHR43874:SF95">
    <property type="entry name" value="TWO-COMPONENT RESPONSE REGULATOR-LIKE APRR5"/>
    <property type="match status" value="1"/>
</dbReference>
<evidence type="ECO:0000259" key="11">
    <source>
        <dbReference type="PROSITE" id="PS50110"/>
    </source>
</evidence>
<dbReference type="EMBL" id="CAMGYJ010000004">
    <property type="protein sequence ID" value="CAI0397594.1"/>
    <property type="molecule type" value="Genomic_DNA"/>
</dbReference>
<feature type="domain" description="Response regulatory" evidence="11">
    <location>
        <begin position="81"/>
        <end position="199"/>
    </location>
</feature>
<dbReference type="InterPro" id="IPR001789">
    <property type="entry name" value="Sig_transdc_resp-reg_receiver"/>
</dbReference>
<feature type="region of interest" description="Disordered" evidence="10">
    <location>
        <begin position="1"/>
        <end position="65"/>
    </location>
</feature>
<keyword evidence="5" id="KW-0090">Biological rhythms</keyword>
<feature type="region of interest" description="Disordered" evidence="10">
    <location>
        <begin position="452"/>
        <end position="547"/>
    </location>
</feature>